<accession>A0A4R7BCW5</accession>
<protein>
    <submittedName>
        <fullName evidence="2">Pimeloyl-ACP methyl ester carboxylesterase</fullName>
    </submittedName>
</protein>
<comment type="caution">
    <text evidence="2">The sequence shown here is derived from an EMBL/GenBank/DDBJ whole genome shotgun (WGS) entry which is preliminary data.</text>
</comment>
<dbReference type="SUPFAM" id="SSF53474">
    <property type="entry name" value="alpha/beta-Hydrolases"/>
    <property type="match status" value="1"/>
</dbReference>
<dbReference type="Gene3D" id="3.40.50.1820">
    <property type="entry name" value="alpha/beta hydrolase"/>
    <property type="match status" value="1"/>
</dbReference>
<feature type="domain" description="AB hydrolase-1" evidence="1">
    <location>
        <begin position="22"/>
        <end position="254"/>
    </location>
</feature>
<dbReference type="AlphaFoldDB" id="A0A4R7BCW5"/>
<dbReference type="InterPro" id="IPR000073">
    <property type="entry name" value="AB_hydrolase_1"/>
</dbReference>
<dbReference type="EMBL" id="SNZP01000002">
    <property type="protein sequence ID" value="TDR82002.1"/>
    <property type="molecule type" value="Genomic_DNA"/>
</dbReference>
<gene>
    <name evidence="2" type="ORF">DFP86_102114</name>
</gene>
<evidence type="ECO:0000313" key="3">
    <source>
        <dbReference type="Proteomes" id="UP000295611"/>
    </source>
</evidence>
<dbReference type="Proteomes" id="UP000295611">
    <property type="component" value="Unassembled WGS sequence"/>
</dbReference>
<evidence type="ECO:0000259" key="1">
    <source>
        <dbReference type="Pfam" id="PF12697"/>
    </source>
</evidence>
<dbReference type="PANTHER" id="PTHR43194:SF2">
    <property type="entry name" value="PEROXISOMAL MEMBRANE PROTEIN LPX1"/>
    <property type="match status" value="1"/>
</dbReference>
<dbReference type="InterPro" id="IPR029058">
    <property type="entry name" value="AB_hydrolase_fold"/>
</dbReference>
<dbReference type="PANTHER" id="PTHR43194">
    <property type="entry name" value="HYDROLASE ALPHA/BETA FOLD FAMILY"/>
    <property type="match status" value="1"/>
</dbReference>
<name>A0A4R7BCW5_9NEIS</name>
<proteinExistence type="predicted"/>
<evidence type="ECO:0000313" key="2">
    <source>
        <dbReference type="EMBL" id="TDR82002.1"/>
    </source>
</evidence>
<dbReference type="OrthoDB" id="9806902at2"/>
<dbReference type="InterPro" id="IPR050228">
    <property type="entry name" value="Carboxylesterase_BioH"/>
</dbReference>
<dbReference type="Pfam" id="PF12697">
    <property type="entry name" value="Abhydrolase_6"/>
    <property type="match status" value="1"/>
</dbReference>
<dbReference type="RefSeq" id="WP_133678437.1">
    <property type="nucleotide sequence ID" value="NZ_SNZP01000002.1"/>
</dbReference>
<reference evidence="2 3" key="1">
    <citation type="submission" date="2019-03" db="EMBL/GenBank/DDBJ databases">
        <title>Genomic Encyclopedia of Type Strains, Phase III (KMG-III): the genomes of soil and plant-associated and newly described type strains.</title>
        <authorList>
            <person name="Whitman W."/>
        </authorList>
    </citation>
    <scope>NUCLEOTIDE SEQUENCE [LARGE SCALE GENOMIC DNA]</scope>
    <source>
        <strain evidence="2 3">CECT 8976</strain>
    </source>
</reference>
<sequence>MTPKLELIHLPAQGTARHAPPLLFVHGAFCGAWCWQPHFLPWFARQGYECWALSLEGHGNSEGRRYLPAIGIDDYRKNLAWAIRQLDTPPVVIAHSMGGYVVQQYLRHATLPGVVLLASVPPTGLAASSLRLLAGAPSLFIKLNLYQHGQYNPDFDELRALLFSADTPDDDIEWLIRHSQPESQRAVLDMTLVNPLTIGRIHRPPALVLGAAGDALIHDDDVKTTARHLGVQAETLPAMGHMTMLDTHWQQCAERIADWLPQAAYSGETPYASMQDV</sequence>
<organism evidence="2 3">
    <name type="scientific">Paludibacterium purpuratum</name>
    <dbReference type="NCBI Taxonomy" id="1144873"/>
    <lineage>
        <taxon>Bacteria</taxon>
        <taxon>Pseudomonadati</taxon>
        <taxon>Pseudomonadota</taxon>
        <taxon>Betaproteobacteria</taxon>
        <taxon>Neisseriales</taxon>
        <taxon>Chromobacteriaceae</taxon>
        <taxon>Paludibacterium</taxon>
    </lineage>
</organism>
<keyword evidence="3" id="KW-1185">Reference proteome</keyword>